<feature type="transmembrane region" description="Helical" evidence="1">
    <location>
        <begin position="6"/>
        <end position="25"/>
    </location>
</feature>
<keyword evidence="1" id="KW-0472">Membrane</keyword>
<feature type="transmembrane region" description="Helical" evidence="1">
    <location>
        <begin position="86"/>
        <end position="104"/>
    </location>
</feature>
<organism evidence="2 3">
    <name type="scientific">Motiliproteus coralliicola</name>
    <dbReference type="NCBI Taxonomy" id="2283196"/>
    <lineage>
        <taxon>Bacteria</taxon>
        <taxon>Pseudomonadati</taxon>
        <taxon>Pseudomonadota</taxon>
        <taxon>Gammaproteobacteria</taxon>
        <taxon>Oceanospirillales</taxon>
        <taxon>Oceanospirillaceae</taxon>
        <taxon>Motiliproteus</taxon>
    </lineage>
</organism>
<keyword evidence="3" id="KW-1185">Reference proteome</keyword>
<name>A0A369WKG5_9GAMM</name>
<feature type="transmembrane region" description="Helical" evidence="1">
    <location>
        <begin position="37"/>
        <end position="55"/>
    </location>
</feature>
<sequence>MNELLLIAGMFIVTFGVRYILWGSAGRFRFPPWLSDALGFVPAAVLTAIIVPAVLMPQGELWLSAANPYMLAAMASLVISLWKNNLLLTIVFGMTVFMLLRVLLPG</sequence>
<protein>
    <submittedName>
        <fullName evidence="2">AzlD domain-containing protein</fullName>
    </submittedName>
</protein>
<dbReference type="OrthoDB" id="8942869at2"/>
<gene>
    <name evidence="2" type="ORF">DV711_08115</name>
</gene>
<keyword evidence="1" id="KW-0812">Transmembrane</keyword>
<accession>A0A369WKG5</accession>
<keyword evidence="1" id="KW-1133">Transmembrane helix</keyword>
<dbReference type="Pfam" id="PF05437">
    <property type="entry name" value="AzlD"/>
    <property type="match status" value="1"/>
</dbReference>
<dbReference type="AlphaFoldDB" id="A0A369WKG5"/>
<dbReference type="EMBL" id="QQOH01000002">
    <property type="protein sequence ID" value="RDE22548.1"/>
    <property type="molecule type" value="Genomic_DNA"/>
</dbReference>
<reference evidence="2 3" key="1">
    <citation type="submission" date="2018-07" db="EMBL/GenBank/DDBJ databases">
        <title>Motiliproteus coralliicola sp. nov., a bacterium isolated from Coral.</title>
        <authorList>
            <person name="Wang G."/>
        </authorList>
    </citation>
    <scope>NUCLEOTIDE SEQUENCE [LARGE SCALE GENOMIC DNA]</scope>
    <source>
        <strain evidence="2 3">C34</strain>
    </source>
</reference>
<dbReference type="InterPro" id="IPR008407">
    <property type="entry name" value="Brnchd-chn_aa_trnsp_AzlD"/>
</dbReference>
<evidence type="ECO:0000256" key="1">
    <source>
        <dbReference type="SAM" id="Phobius"/>
    </source>
</evidence>
<dbReference type="Proteomes" id="UP000253769">
    <property type="component" value="Unassembled WGS sequence"/>
</dbReference>
<feature type="transmembrane region" description="Helical" evidence="1">
    <location>
        <begin position="61"/>
        <end position="79"/>
    </location>
</feature>
<proteinExistence type="predicted"/>
<evidence type="ECO:0000313" key="2">
    <source>
        <dbReference type="EMBL" id="RDE22548.1"/>
    </source>
</evidence>
<comment type="caution">
    <text evidence="2">The sequence shown here is derived from an EMBL/GenBank/DDBJ whole genome shotgun (WGS) entry which is preliminary data.</text>
</comment>
<dbReference type="RefSeq" id="WP_114695179.1">
    <property type="nucleotide sequence ID" value="NZ_QQOH01000002.1"/>
</dbReference>
<evidence type="ECO:0000313" key="3">
    <source>
        <dbReference type="Proteomes" id="UP000253769"/>
    </source>
</evidence>